<comment type="caution">
    <text evidence="4">The sequence shown here is derived from an EMBL/GenBank/DDBJ whole genome shotgun (WGS) entry which is preliminary data.</text>
</comment>
<evidence type="ECO:0000256" key="1">
    <source>
        <dbReference type="ARBA" id="ARBA00010876"/>
    </source>
</evidence>
<dbReference type="SUPFAM" id="SSF55120">
    <property type="entry name" value="Pseudouridine synthase"/>
    <property type="match status" value="1"/>
</dbReference>
<proteinExistence type="inferred from homology"/>
<dbReference type="GO" id="GO:0001522">
    <property type="term" value="P:pseudouridine synthesis"/>
    <property type="evidence" value="ECO:0007669"/>
    <property type="project" value="InterPro"/>
</dbReference>
<evidence type="ECO:0000313" key="4">
    <source>
        <dbReference type="EMBL" id="TWW09456.1"/>
    </source>
</evidence>
<evidence type="ECO:0000259" key="3">
    <source>
        <dbReference type="Pfam" id="PF00849"/>
    </source>
</evidence>
<sequence length="199" mass="22043">MSLNVLFEDRHCLVVNKPSRLLTASDKTGDETLIGMARAYNGARQAEGKKGYLAPMHFLDRPVSGVVLFAVSSKAASRLQEQFRGFKIEKTYLALVEGKPKESRGEWVDWLLKDHDANHVKVVPKGTPDAKSCRLDFELVATLGELSLVKLRPKTGRSHQLRVQLSSRGLPIFGDTKYGASKAFGGSIALHARELRFSH</sequence>
<dbReference type="InterPro" id="IPR050188">
    <property type="entry name" value="RluA_PseudoU_synthase"/>
</dbReference>
<dbReference type="InterPro" id="IPR020103">
    <property type="entry name" value="PsdUridine_synth_cat_dom_sf"/>
</dbReference>
<dbReference type="AlphaFoldDB" id="A0A5C6M426"/>
<dbReference type="PANTHER" id="PTHR21600:SF83">
    <property type="entry name" value="PSEUDOURIDYLATE SYNTHASE RPUSD4, MITOCHONDRIAL"/>
    <property type="match status" value="1"/>
</dbReference>
<reference evidence="4 5" key="1">
    <citation type="submission" date="2019-08" db="EMBL/GenBank/DDBJ databases">
        <title>100 year-old enigma solved: identification of Planctomyces bekefii, the type genus and species of the phylum Planctomycetes.</title>
        <authorList>
            <person name="Svetlana D.N."/>
            <person name="Overmann J."/>
        </authorList>
    </citation>
    <scope>NUCLEOTIDE SEQUENCE [LARGE SCALE GENOMIC DNA]</scope>
    <source>
        <strain evidence="4">Phe10_nw2017</strain>
    </source>
</reference>
<dbReference type="PANTHER" id="PTHR21600">
    <property type="entry name" value="MITOCHONDRIAL RNA PSEUDOURIDINE SYNTHASE"/>
    <property type="match status" value="1"/>
</dbReference>
<dbReference type="Gene3D" id="3.30.2350.10">
    <property type="entry name" value="Pseudouridine synthase"/>
    <property type="match status" value="1"/>
</dbReference>
<protein>
    <recommendedName>
        <fullName evidence="3">Pseudouridine synthase RsuA/RluA-like domain-containing protein</fullName>
    </recommendedName>
</protein>
<feature type="non-terminal residue" evidence="4">
    <location>
        <position position="199"/>
    </location>
</feature>
<dbReference type="InterPro" id="IPR006145">
    <property type="entry name" value="PsdUridine_synth_RsuA/RluA"/>
</dbReference>
<evidence type="ECO:0000313" key="5">
    <source>
        <dbReference type="Proteomes" id="UP000321083"/>
    </source>
</evidence>
<keyword evidence="2" id="KW-0413">Isomerase</keyword>
<comment type="similarity">
    <text evidence="1">Belongs to the pseudouridine synthase RluA family.</text>
</comment>
<dbReference type="GO" id="GO:0003723">
    <property type="term" value="F:RNA binding"/>
    <property type="evidence" value="ECO:0007669"/>
    <property type="project" value="InterPro"/>
</dbReference>
<feature type="domain" description="Pseudouridine synthase RsuA/RluA-like" evidence="3">
    <location>
        <begin position="12"/>
        <end position="167"/>
    </location>
</feature>
<dbReference type="GO" id="GO:0006396">
    <property type="term" value="P:RNA processing"/>
    <property type="evidence" value="ECO:0007669"/>
    <property type="project" value="UniProtKB-ARBA"/>
</dbReference>
<name>A0A5C6M426_9PLAN</name>
<evidence type="ECO:0000256" key="2">
    <source>
        <dbReference type="ARBA" id="ARBA00023235"/>
    </source>
</evidence>
<dbReference type="GO" id="GO:0140098">
    <property type="term" value="F:catalytic activity, acting on RNA"/>
    <property type="evidence" value="ECO:0007669"/>
    <property type="project" value="UniProtKB-ARBA"/>
</dbReference>
<organism evidence="4 5">
    <name type="scientific">Planctomyces bekefii</name>
    <dbReference type="NCBI Taxonomy" id="1653850"/>
    <lineage>
        <taxon>Bacteria</taxon>
        <taxon>Pseudomonadati</taxon>
        <taxon>Planctomycetota</taxon>
        <taxon>Planctomycetia</taxon>
        <taxon>Planctomycetales</taxon>
        <taxon>Planctomycetaceae</taxon>
        <taxon>Planctomyces</taxon>
    </lineage>
</organism>
<dbReference type="GO" id="GO:0009982">
    <property type="term" value="F:pseudouridine synthase activity"/>
    <property type="evidence" value="ECO:0007669"/>
    <property type="project" value="InterPro"/>
</dbReference>
<keyword evidence="5" id="KW-1185">Reference proteome</keyword>
<gene>
    <name evidence="4" type="ORF">E3A20_14180</name>
</gene>
<dbReference type="CDD" id="cd02869">
    <property type="entry name" value="PseudoU_synth_RluA_like"/>
    <property type="match status" value="1"/>
</dbReference>
<dbReference type="PROSITE" id="PS50096">
    <property type="entry name" value="IQ"/>
    <property type="match status" value="1"/>
</dbReference>
<dbReference type="Pfam" id="PF00849">
    <property type="entry name" value="PseudoU_synth_2"/>
    <property type="match status" value="1"/>
</dbReference>
<dbReference type="EMBL" id="SRHE01000271">
    <property type="protein sequence ID" value="TWW09456.1"/>
    <property type="molecule type" value="Genomic_DNA"/>
</dbReference>
<accession>A0A5C6M426</accession>
<reference evidence="4 5" key="2">
    <citation type="submission" date="2019-08" db="EMBL/GenBank/DDBJ databases">
        <authorList>
            <person name="Henke P."/>
        </authorList>
    </citation>
    <scope>NUCLEOTIDE SEQUENCE [LARGE SCALE GENOMIC DNA]</scope>
    <source>
        <strain evidence="4">Phe10_nw2017</strain>
    </source>
</reference>
<dbReference type="Proteomes" id="UP000321083">
    <property type="component" value="Unassembled WGS sequence"/>
</dbReference>